<evidence type="ECO:0000313" key="3">
    <source>
        <dbReference type="EMBL" id="TWU22117.1"/>
    </source>
</evidence>
<dbReference type="Pfam" id="PF04657">
    <property type="entry name" value="DMT_YdcZ"/>
    <property type="match status" value="1"/>
</dbReference>
<accession>A0A5C6CED4</accession>
<name>A0A5C6CED4_9BACT</name>
<gene>
    <name evidence="3" type="ORF">Pla52o_31650</name>
</gene>
<feature type="transmembrane region" description="Helical" evidence="2">
    <location>
        <begin position="40"/>
        <end position="65"/>
    </location>
</feature>
<feature type="transmembrane region" description="Helical" evidence="2">
    <location>
        <begin position="136"/>
        <end position="154"/>
    </location>
</feature>
<proteinExistence type="predicted"/>
<feature type="compositionally biased region" description="Polar residues" evidence="1">
    <location>
        <begin position="198"/>
        <end position="221"/>
    </location>
</feature>
<sequence>MPHATGMLSIAILVGLAAGCLLGVQPSANGSLGKALAHPYQAALISFAVGTALLLILCLFAGVFPPTFKSTPGQLPWWVWSGGAIGVVVVTTSLFFVPRVGSVPWFAAIMTGQTLAAILLDHFGWMGNPQADASPLRLLGVALLVTGVLVIAPAKRSENTAKRSENTAQRSQNTGQRSENTAPPRENTAPRLVEAGQRSESATPLSSETQSLPSVESTNFR</sequence>
<feature type="transmembrane region" description="Helical" evidence="2">
    <location>
        <begin position="103"/>
        <end position="124"/>
    </location>
</feature>
<keyword evidence="2" id="KW-1133">Transmembrane helix</keyword>
<reference evidence="3 4" key="1">
    <citation type="submission" date="2019-02" db="EMBL/GenBank/DDBJ databases">
        <title>Deep-cultivation of Planctomycetes and their phenomic and genomic characterization uncovers novel biology.</title>
        <authorList>
            <person name="Wiegand S."/>
            <person name="Jogler M."/>
            <person name="Boedeker C."/>
            <person name="Pinto D."/>
            <person name="Vollmers J."/>
            <person name="Rivas-Marin E."/>
            <person name="Kohn T."/>
            <person name="Peeters S.H."/>
            <person name="Heuer A."/>
            <person name="Rast P."/>
            <person name="Oberbeckmann S."/>
            <person name="Bunk B."/>
            <person name="Jeske O."/>
            <person name="Meyerdierks A."/>
            <person name="Storesund J.E."/>
            <person name="Kallscheuer N."/>
            <person name="Luecker S."/>
            <person name="Lage O.M."/>
            <person name="Pohl T."/>
            <person name="Merkel B.J."/>
            <person name="Hornburger P."/>
            <person name="Mueller R.-W."/>
            <person name="Bruemmer F."/>
            <person name="Labrenz M."/>
            <person name="Spormann A.M."/>
            <person name="Op Den Camp H."/>
            <person name="Overmann J."/>
            <person name="Amann R."/>
            <person name="Jetten M.S.M."/>
            <person name="Mascher T."/>
            <person name="Medema M.H."/>
            <person name="Devos D.P."/>
            <person name="Kaster A.-K."/>
            <person name="Ovreas L."/>
            <person name="Rohde M."/>
            <person name="Galperin M.Y."/>
            <person name="Jogler C."/>
        </authorList>
    </citation>
    <scope>NUCLEOTIDE SEQUENCE [LARGE SCALE GENOMIC DNA]</scope>
    <source>
        <strain evidence="3 4">Pla52o</strain>
    </source>
</reference>
<comment type="caution">
    <text evidence="3">The sequence shown here is derived from an EMBL/GenBank/DDBJ whole genome shotgun (WGS) entry which is preliminary data.</text>
</comment>
<feature type="region of interest" description="Disordered" evidence="1">
    <location>
        <begin position="159"/>
        <end position="221"/>
    </location>
</feature>
<evidence type="ECO:0008006" key="5">
    <source>
        <dbReference type="Google" id="ProtNLM"/>
    </source>
</evidence>
<evidence type="ECO:0000313" key="4">
    <source>
        <dbReference type="Proteomes" id="UP000316304"/>
    </source>
</evidence>
<dbReference type="InterPro" id="IPR006750">
    <property type="entry name" value="YdcZ"/>
</dbReference>
<dbReference type="AlphaFoldDB" id="A0A5C6CED4"/>
<feature type="transmembrane region" description="Helical" evidence="2">
    <location>
        <begin position="77"/>
        <end position="97"/>
    </location>
</feature>
<keyword evidence="2" id="KW-0472">Membrane</keyword>
<keyword evidence="4" id="KW-1185">Reference proteome</keyword>
<evidence type="ECO:0000256" key="2">
    <source>
        <dbReference type="SAM" id="Phobius"/>
    </source>
</evidence>
<keyword evidence="2" id="KW-0812">Transmembrane</keyword>
<protein>
    <recommendedName>
        <fullName evidence="5">DMT family transporter</fullName>
    </recommendedName>
</protein>
<evidence type="ECO:0000256" key="1">
    <source>
        <dbReference type="SAM" id="MobiDB-lite"/>
    </source>
</evidence>
<dbReference type="EMBL" id="SJPT01000005">
    <property type="protein sequence ID" value="TWU22117.1"/>
    <property type="molecule type" value="Genomic_DNA"/>
</dbReference>
<dbReference type="PANTHER" id="PTHR34821">
    <property type="entry name" value="INNER MEMBRANE PROTEIN YDCZ"/>
    <property type="match status" value="1"/>
</dbReference>
<feature type="compositionally biased region" description="Polar residues" evidence="1">
    <location>
        <begin position="166"/>
        <end position="181"/>
    </location>
</feature>
<dbReference type="GO" id="GO:0005886">
    <property type="term" value="C:plasma membrane"/>
    <property type="evidence" value="ECO:0007669"/>
    <property type="project" value="TreeGrafter"/>
</dbReference>
<dbReference type="Proteomes" id="UP000316304">
    <property type="component" value="Unassembled WGS sequence"/>
</dbReference>
<organism evidence="3 4">
    <name type="scientific">Novipirellula galeiformis</name>
    <dbReference type="NCBI Taxonomy" id="2528004"/>
    <lineage>
        <taxon>Bacteria</taxon>
        <taxon>Pseudomonadati</taxon>
        <taxon>Planctomycetota</taxon>
        <taxon>Planctomycetia</taxon>
        <taxon>Pirellulales</taxon>
        <taxon>Pirellulaceae</taxon>
        <taxon>Novipirellula</taxon>
    </lineage>
</organism>
<dbReference type="OrthoDB" id="7864805at2"/>
<dbReference type="PANTHER" id="PTHR34821:SF2">
    <property type="entry name" value="INNER MEMBRANE PROTEIN YDCZ"/>
    <property type="match status" value="1"/>
</dbReference>